<dbReference type="GO" id="GO:0005634">
    <property type="term" value="C:nucleus"/>
    <property type="evidence" value="ECO:0007669"/>
    <property type="project" value="UniProtKB-SubCell"/>
</dbReference>
<gene>
    <name evidence="4" type="ORF">TSPGSL018_14342</name>
</gene>
<dbReference type="SUPFAM" id="SSF63748">
    <property type="entry name" value="Tudor/PWWP/MBT"/>
    <property type="match status" value="1"/>
</dbReference>
<dbReference type="GO" id="GO:0000785">
    <property type="term" value="C:chromatin"/>
    <property type="evidence" value="ECO:0007669"/>
    <property type="project" value="TreeGrafter"/>
</dbReference>
<dbReference type="EMBL" id="GBEZ01020514">
    <property type="protein sequence ID" value="JAC66166.1"/>
    <property type="molecule type" value="Transcribed_RNA"/>
</dbReference>
<dbReference type="AlphaFoldDB" id="A0A061R6N0"/>
<keyword evidence="2" id="KW-0539">Nucleus</keyword>
<protein>
    <submittedName>
        <fullName evidence="4">Uncharacterized protein</fullName>
    </submittedName>
</protein>
<dbReference type="Gene3D" id="2.30.30.140">
    <property type="match status" value="1"/>
</dbReference>
<dbReference type="PANTHER" id="PTHR12663">
    <property type="entry name" value="ANDROGEN INDUCED INHIBITOR OF PROLIFERATION AS3 / PDS5-RELATED"/>
    <property type="match status" value="1"/>
</dbReference>
<dbReference type="CDD" id="cd20404">
    <property type="entry name" value="Tudor_Agenet_AtEML-like"/>
    <property type="match status" value="1"/>
</dbReference>
<feature type="region of interest" description="Disordered" evidence="3">
    <location>
        <begin position="299"/>
        <end position="367"/>
    </location>
</feature>
<evidence type="ECO:0000256" key="2">
    <source>
        <dbReference type="ARBA" id="ARBA00023242"/>
    </source>
</evidence>
<reference evidence="4" key="1">
    <citation type="submission" date="2014-05" db="EMBL/GenBank/DDBJ databases">
        <title>The transcriptome of the halophilic microalga Tetraselmis sp. GSL018 isolated from the Great Salt Lake, Utah.</title>
        <authorList>
            <person name="Jinkerson R.E."/>
            <person name="D'Adamo S."/>
            <person name="Posewitz M.C."/>
        </authorList>
    </citation>
    <scope>NUCLEOTIDE SEQUENCE</scope>
    <source>
        <strain evidence="4">GSL018</strain>
    </source>
</reference>
<proteinExistence type="predicted"/>
<dbReference type="PANTHER" id="PTHR12663:SF56">
    <property type="entry name" value="TUDOR DOMAIN-CONTAINING PROTEIN"/>
    <property type="match status" value="1"/>
</dbReference>
<comment type="subcellular location">
    <subcellularLocation>
        <location evidence="1">Nucleus</location>
    </subcellularLocation>
</comment>
<dbReference type="GO" id="GO:0006281">
    <property type="term" value="P:DNA repair"/>
    <property type="evidence" value="ECO:0007669"/>
    <property type="project" value="TreeGrafter"/>
</dbReference>
<evidence type="ECO:0000313" key="4">
    <source>
        <dbReference type="EMBL" id="JAC66166.1"/>
    </source>
</evidence>
<organism evidence="4">
    <name type="scientific">Tetraselmis sp. GSL018</name>
    <dbReference type="NCBI Taxonomy" id="582737"/>
    <lineage>
        <taxon>Eukaryota</taxon>
        <taxon>Viridiplantae</taxon>
        <taxon>Chlorophyta</taxon>
        <taxon>core chlorophytes</taxon>
        <taxon>Chlorodendrophyceae</taxon>
        <taxon>Chlorodendrales</taxon>
        <taxon>Chlorodendraceae</taxon>
        <taxon>Tetraselmis</taxon>
    </lineage>
</organism>
<sequence length="474" mass="53301">MGRPPRNKEMSALEGRRASVWWPRKQTFLQGTLQKYNATLGCFAIRYDDGVGMDSYFVMDDFELQPDGSVEVREHYVLDFPEGWRPTAEDNEHRRSMMGPLAPKNCGACKLCIQNPGNRKACHQVRTLILSHHGHYGARVAAMGPNAVGTRVRVFWPADRAFYSGFITDWNWFTWKHQILYDDGDIEERTLYKEKVARVRPQDLSSLRPKWLPERMTLEGFNRRGRFRSRELQRSLVGMDVLVYMGSSALGPDGEKAWRRGRVVDFNQAELAHGVEFARPRRTELMQYDKHVVFVLSPSAKGEDGLPSPSPQKRPRAADATPTGSLAGTQGSEPAEPGPANPPPTPAGRPAEPAVPATPAPGSVANPLMQSQADYRQVMQWVSEFLRNDPRVPRNAQKLMAIHEEVRKGQVMMGLHSSNPEQFYGHTFAAMGLAPEEWHDDRKASDAIKTAKPELQTSFRCSQGLINTLFHSAP</sequence>
<accession>A0A061R6N0</accession>
<feature type="compositionally biased region" description="Low complexity" evidence="3">
    <location>
        <begin position="348"/>
        <end position="361"/>
    </location>
</feature>
<name>A0A061R6N0_9CHLO</name>
<evidence type="ECO:0000256" key="1">
    <source>
        <dbReference type="ARBA" id="ARBA00004123"/>
    </source>
</evidence>
<evidence type="ECO:0000256" key="3">
    <source>
        <dbReference type="SAM" id="MobiDB-lite"/>
    </source>
</evidence>
<dbReference type="InterPro" id="IPR039776">
    <property type="entry name" value="Pds5"/>
</dbReference>
<dbReference type="GO" id="GO:0007064">
    <property type="term" value="P:mitotic sister chromatid cohesion"/>
    <property type="evidence" value="ECO:0007669"/>
    <property type="project" value="InterPro"/>
</dbReference>
<feature type="compositionally biased region" description="Pro residues" evidence="3">
    <location>
        <begin position="336"/>
        <end position="347"/>
    </location>
</feature>